<dbReference type="EMBL" id="FNDQ01000004">
    <property type="protein sequence ID" value="SDH44789.1"/>
    <property type="molecule type" value="Genomic_DNA"/>
</dbReference>
<proteinExistence type="predicted"/>
<dbReference type="Gene3D" id="3.30.420.40">
    <property type="match status" value="2"/>
</dbReference>
<keyword evidence="3" id="KW-1185">Reference proteome</keyword>
<sequence>MKIIVDSGSTKADWIFFDQNNNVTTSVTSLGLNPEVVSLDEFFTRVNTVPDISKNKDAVKELYFYGAGCGSDRTNSIVRNFFEGYFTNCTAIHVHEDTYAAIYATVDRGESGIVCINGTGSNVSYFDGVKVHQRIQSLGFMAMDDCSGSSFGRLLLKSYFLRMLPIDLAIAFSAKYDIDADVVKYNFYKKENPNAYMASFLPFLIEYKDHPYFQEMIREQVDFFVTNYIKNNPEYVDVPVHFVGSVAYFLQDEFRQVLADHNIKVGKIIQKPLDGLILYHK</sequence>
<dbReference type="InterPro" id="IPR002731">
    <property type="entry name" value="ATPase_BadF"/>
</dbReference>
<dbReference type="CDD" id="cd24079">
    <property type="entry name" value="ASKHA_NBD_PG1100-like"/>
    <property type="match status" value="1"/>
</dbReference>
<dbReference type="InterPro" id="IPR043129">
    <property type="entry name" value="ATPase_NBD"/>
</dbReference>
<accession>A0A1G8CHF3</accession>
<dbReference type="Gene3D" id="1.10.720.160">
    <property type="match status" value="1"/>
</dbReference>
<dbReference type="Proteomes" id="UP000243588">
    <property type="component" value="Unassembled WGS sequence"/>
</dbReference>
<protein>
    <submittedName>
        <fullName evidence="2">BadF-type ATPase</fullName>
    </submittedName>
</protein>
<evidence type="ECO:0000259" key="1">
    <source>
        <dbReference type="Pfam" id="PF01869"/>
    </source>
</evidence>
<evidence type="ECO:0000313" key="3">
    <source>
        <dbReference type="Proteomes" id="UP000243588"/>
    </source>
</evidence>
<name>A0A1G8CHF3_9FLAO</name>
<dbReference type="SUPFAM" id="SSF53067">
    <property type="entry name" value="Actin-like ATPase domain"/>
    <property type="match status" value="2"/>
</dbReference>
<evidence type="ECO:0000313" key="2">
    <source>
        <dbReference type="EMBL" id="SDH44789.1"/>
    </source>
</evidence>
<dbReference type="RefSeq" id="WP_090406081.1">
    <property type="nucleotide sequence ID" value="NZ_FNDQ01000004.1"/>
</dbReference>
<dbReference type="Pfam" id="PF01869">
    <property type="entry name" value="BcrAD_BadFG"/>
    <property type="match status" value="1"/>
</dbReference>
<gene>
    <name evidence="2" type="ORF">SAMN05421818_10449</name>
</gene>
<reference evidence="3" key="1">
    <citation type="submission" date="2016-10" db="EMBL/GenBank/DDBJ databases">
        <authorList>
            <person name="Varghese N."/>
            <person name="Submissions S."/>
        </authorList>
    </citation>
    <scope>NUCLEOTIDE SEQUENCE [LARGE SCALE GENOMIC DNA]</scope>
    <source>
        <strain evidence="3">DSM 23313</strain>
    </source>
</reference>
<dbReference type="AlphaFoldDB" id="A0A1G8CHF3"/>
<organism evidence="2 3">
    <name type="scientific">Myroides phaeus</name>
    <dbReference type="NCBI Taxonomy" id="702745"/>
    <lineage>
        <taxon>Bacteria</taxon>
        <taxon>Pseudomonadati</taxon>
        <taxon>Bacteroidota</taxon>
        <taxon>Flavobacteriia</taxon>
        <taxon>Flavobacteriales</taxon>
        <taxon>Flavobacteriaceae</taxon>
        <taxon>Myroides</taxon>
    </lineage>
</organism>
<feature type="domain" description="ATPase BadF/BadG/BcrA/BcrD type" evidence="1">
    <location>
        <begin position="5"/>
        <end position="156"/>
    </location>
</feature>
<dbReference type="STRING" id="702745.SAMN05421818_10449"/>